<comment type="similarity">
    <text evidence="2 13">Belongs to the class-I aminoacyl-tRNA synthetase family.</text>
</comment>
<keyword evidence="9 13" id="KW-0648">Protein biosynthesis</keyword>
<accession>A0AA43TRC0</accession>
<dbReference type="InterPro" id="IPR002306">
    <property type="entry name" value="Trp-tRNA-ligase"/>
</dbReference>
<organism evidence="14 15">
    <name type="scientific">Ramalina farinacea</name>
    <dbReference type="NCBI Taxonomy" id="258253"/>
    <lineage>
        <taxon>Eukaryota</taxon>
        <taxon>Fungi</taxon>
        <taxon>Dikarya</taxon>
        <taxon>Ascomycota</taxon>
        <taxon>Pezizomycotina</taxon>
        <taxon>Lecanoromycetes</taxon>
        <taxon>OSLEUM clade</taxon>
        <taxon>Lecanoromycetidae</taxon>
        <taxon>Lecanorales</taxon>
        <taxon>Lecanorineae</taxon>
        <taxon>Ramalinaceae</taxon>
        <taxon>Ramalina</taxon>
    </lineage>
</organism>
<keyword evidence="10 13" id="KW-0030">Aminoacyl-tRNA synthetase</keyword>
<evidence type="ECO:0000313" key="15">
    <source>
        <dbReference type="Proteomes" id="UP001161017"/>
    </source>
</evidence>
<dbReference type="AlphaFoldDB" id="A0AA43TRC0"/>
<evidence type="ECO:0000256" key="10">
    <source>
        <dbReference type="ARBA" id="ARBA00023146"/>
    </source>
</evidence>
<evidence type="ECO:0000256" key="9">
    <source>
        <dbReference type="ARBA" id="ARBA00022917"/>
    </source>
</evidence>
<dbReference type="GO" id="GO:0005737">
    <property type="term" value="C:cytoplasm"/>
    <property type="evidence" value="ECO:0007669"/>
    <property type="project" value="UniProtKB-SubCell"/>
</dbReference>
<proteinExistence type="inferred from homology"/>
<dbReference type="InterPro" id="IPR002305">
    <property type="entry name" value="aa-tRNA-synth_Ic"/>
</dbReference>
<dbReference type="InterPro" id="IPR001412">
    <property type="entry name" value="aa-tRNA-synth_I_CS"/>
</dbReference>
<keyword evidence="6 13" id="KW-0436">Ligase</keyword>
<dbReference type="PANTHER" id="PTHR10055">
    <property type="entry name" value="TRYPTOPHANYL-TRNA SYNTHETASE"/>
    <property type="match status" value="1"/>
</dbReference>
<comment type="caution">
    <text evidence="14">The sequence shown here is derived from an EMBL/GenBank/DDBJ whole genome shotgun (WGS) entry which is preliminary data.</text>
</comment>
<dbReference type="EC" id="6.1.1.2" evidence="3"/>
<evidence type="ECO:0000256" key="13">
    <source>
        <dbReference type="RuleBase" id="RU363036"/>
    </source>
</evidence>
<dbReference type="PROSITE" id="PS00178">
    <property type="entry name" value="AA_TRNA_LIGASE_I"/>
    <property type="match status" value="1"/>
</dbReference>
<dbReference type="FunFam" id="3.40.50.620:FF:000033">
    <property type="entry name" value="tryptophan--tRNA ligase, cytoplasmic"/>
    <property type="match status" value="1"/>
</dbReference>
<evidence type="ECO:0000256" key="1">
    <source>
        <dbReference type="ARBA" id="ARBA00004496"/>
    </source>
</evidence>
<evidence type="ECO:0000313" key="14">
    <source>
        <dbReference type="EMBL" id="MDI1485478.1"/>
    </source>
</evidence>
<evidence type="ECO:0000256" key="4">
    <source>
        <dbReference type="ARBA" id="ARBA00013782"/>
    </source>
</evidence>
<evidence type="ECO:0000256" key="8">
    <source>
        <dbReference type="ARBA" id="ARBA00022840"/>
    </source>
</evidence>
<evidence type="ECO:0000256" key="12">
    <source>
        <dbReference type="ARBA" id="ARBA00049929"/>
    </source>
</evidence>
<dbReference type="Proteomes" id="UP001161017">
    <property type="component" value="Unassembled WGS sequence"/>
</dbReference>
<dbReference type="EMBL" id="JAPUFD010000001">
    <property type="protein sequence ID" value="MDI1485478.1"/>
    <property type="molecule type" value="Genomic_DNA"/>
</dbReference>
<evidence type="ECO:0000256" key="5">
    <source>
        <dbReference type="ARBA" id="ARBA00022490"/>
    </source>
</evidence>
<dbReference type="GO" id="GO:0005524">
    <property type="term" value="F:ATP binding"/>
    <property type="evidence" value="ECO:0007669"/>
    <property type="project" value="UniProtKB-KW"/>
</dbReference>
<dbReference type="InterPro" id="IPR014729">
    <property type="entry name" value="Rossmann-like_a/b/a_fold"/>
</dbReference>
<name>A0AA43TRC0_9LECA</name>
<evidence type="ECO:0000256" key="11">
    <source>
        <dbReference type="ARBA" id="ARBA00030268"/>
    </source>
</evidence>
<dbReference type="PRINTS" id="PR01039">
    <property type="entry name" value="TRNASYNTHTRP"/>
</dbReference>
<keyword evidence="8 13" id="KW-0067">ATP-binding</keyword>
<protein>
    <recommendedName>
        <fullName evidence="4">Tryptophan--tRNA ligase, cytoplasmic</fullName>
        <ecNumber evidence="3">6.1.1.2</ecNumber>
    </recommendedName>
    <alternativeName>
        <fullName evidence="11">Tryptophanyl-tRNA synthetase</fullName>
    </alternativeName>
</protein>
<dbReference type="SUPFAM" id="SSF52374">
    <property type="entry name" value="Nucleotidylyl transferase"/>
    <property type="match status" value="1"/>
</dbReference>
<evidence type="ECO:0000256" key="2">
    <source>
        <dbReference type="ARBA" id="ARBA00005594"/>
    </source>
</evidence>
<reference evidence="14" key="1">
    <citation type="journal article" date="2023" name="Genome Biol. Evol.">
        <title>First Whole Genome Sequence and Flow Cytometry Genome Size Data for the Lichen-Forming Fungus Ramalina farinacea (Ascomycota).</title>
        <authorList>
            <person name="Llewellyn T."/>
            <person name="Mian S."/>
            <person name="Hill R."/>
            <person name="Leitch I.J."/>
            <person name="Gaya E."/>
        </authorList>
    </citation>
    <scope>NUCLEOTIDE SEQUENCE</scope>
    <source>
        <strain evidence="14">LIQ254RAFAR</strain>
    </source>
</reference>
<evidence type="ECO:0000256" key="3">
    <source>
        <dbReference type="ARBA" id="ARBA00013161"/>
    </source>
</evidence>
<dbReference type="NCBIfam" id="TIGR00233">
    <property type="entry name" value="trpS"/>
    <property type="match status" value="1"/>
</dbReference>
<comment type="catalytic activity">
    <reaction evidence="12">
        <text>tRNA(Trp) + L-tryptophan + ATP = L-tryptophyl-tRNA(Trp) + AMP + diphosphate + H(+)</text>
        <dbReference type="Rhea" id="RHEA:24080"/>
        <dbReference type="Rhea" id="RHEA-COMP:9671"/>
        <dbReference type="Rhea" id="RHEA-COMP:9705"/>
        <dbReference type="ChEBI" id="CHEBI:15378"/>
        <dbReference type="ChEBI" id="CHEBI:30616"/>
        <dbReference type="ChEBI" id="CHEBI:33019"/>
        <dbReference type="ChEBI" id="CHEBI:57912"/>
        <dbReference type="ChEBI" id="CHEBI:78442"/>
        <dbReference type="ChEBI" id="CHEBI:78535"/>
        <dbReference type="ChEBI" id="CHEBI:456215"/>
        <dbReference type="EC" id="6.1.1.2"/>
    </reaction>
</comment>
<dbReference type="FunFam" id="1.10.240.10:FF:000007">
    <property type="entry name" value="Tryptophan--tRNA ligase"/>
    <property type="match status" value="1"/>
</dbReference>
<keyword evidence="5" id="KW-0963">Cytoplasm</keyword>
<dbReference type="GO" id="GO:0006436">
    <property type="term" value="P:tryptophanyl-tRNA aminoacylation"/>
    <property type="evidence" value="ECO:0007669"/>
    <property type="project" value="InterPro"/>
</dbReference>
<keyword evidence="7 13" id="KW-0547">Nucleotide-binding</keyword>
<dbReference type="PANTHER" id="PTHR10055:SF1">
    <property type="entry name" value="TRYPTOPHAN--TRNA LIGASE, CYTOPLASMIC"/>
    <property type="match status" value="1"/>
</dbReference>
<keyword evidence="15" id="KW-1185">Reference proteome</keyword>
<evidence type="ECO:0000256" key="7">
    <source>
        <dbReference type="ARBA" id="ARBA00022741"/>
    </source>
</evidence>
<evidence type="ECO:0000256" key="6">
    <source>
        <dbReference type="ARBA" id="ARBA00022598"/>
    </source>
</evidence>
<dbReference type="Pfam" id="PF00579">
    <property type="entry name" value="tRNA-synt_1b"/>
    <property type="match status" value="1"/>
</dbReference>
<dbReference type="Gene3D" id="3.40.50.620">
    <property type="entry name" value="HUPs"/>
    <property type="match status" value="1"/>
</dbReference>
<gene>
    <name evidence="14" type="ORF">OHK93_000616</name>
</gene>
<comment type="subcellular location">
    <subcellularLocation>
        <location evidence="1">Cytoplasm</location>
    </subcellularLocation>
</comment>
<dbReference type="Gene3D" id="1.10.240.10">
    <property type="entry name" value="Tyrosyl-Transfer RNA Synthetase"/>
    <property type="match status" value="1"/>
</dbReference>
<sequence>MAAPGDVPDEPGQPPGLTALSFAEQSQDKKAKEQIITPFDVSGGVDEQGKAVAIDYNKLIDKFGSQRIDAALLERFEKVTGHRPHRLMRRGFVFSHRDLNIILDKYEKGIPFFLYTGRGPSSDSMHVGHSIPFEFTKFLQDAFNVPLIIMLTDDEKFFHSQKLTLKECKQFALQNALDIIAIGFDVKKTFIFADTDFIYGGDGRAFSEVIMEMGKKTTNNQIKGTFGFNDSNNILEFAFPAIQSATSFAKSFPFIFGKDAKKVAKIPCLIPCAIDQDPYFRQCRDYAPRLGLVKPAIIHTVFLPSLRGAESKMSASDPDSTILLSDTDKQIQKKIGKAFSGGQDTQELHRQLGGRTAVDIPFQYLSFFLEDDARLEEIKNAYEKGEMQSGEMKMTATKELQAYVAAFRERRKTTTPEVRDEFMRPRQLTFTGMPSEKDQVPSLSAEVNHLKDELAKLRAGSAAS</sequence>
<dbReference type="GO" id="GO:0004830">
    <property type="term" value="F:tryptophan-tRNA ligase activity"/>
    <property type="evidence" value="ECO:0007669"/>
    <property type="project" value="UniProtKB-EC"/>
</dbReference>